<dbReference type="GO" id="GO:0033566">
    <property type="term" value="P:gamma-tubulin complex localization"/>
    <property type="evidence" value="ECO:0007669"/>
    <property type="project" value="InterPro"/>
</dbReference>
<evidence type="ECO:0000256" key="12">
    <source>
        <dbReference type="SAM" id="MobiDB-lite"/>
    </source>
</evidence>
<dbReference type="PROSITE" id="PS00560">
    <property type="entry name" value="CARBOXYPEPT_SER_HIS"/>
    <property type="match status" value="2"/>
</dbReference>
<evidence type="ECO:0000313" key="13">
    <source>
        <dbReference type="EMBL" id="QCD97067.1"/>
    </source>
</evidence>
<evidence type="ECO:0000256" key="9">
    <source>
        <dbReference type="ARBA" id="ARBA00023180"/>
    </source>
</evidence>
<feature type="signal peptide" evidence="11">
    <location>
        <begin position="1"/>
        <end position="25"/>
    </location>
</feature>
<evidence type="ECO:0000256" key="7">
    <source>
        <dbReference type="ARBA" id="ARBA00022801"/>
    </source>
</evidence>
<organism evidence="13 14">
    <name type="scientific">Vigna unguiculata</name>
    <name type="common">Cowpea</name>
    <dbReference type="NCBI Taxonomy" id="3917"/>
    <lineage>
        <taxon>Eukaryota</taxon>
        <taxon>Viridiplantae</taxon>
        <taxon>Streptophyta</taxon>
        <taxon>Embryophyta</taxon>
        <taxon>Tracheophyta</taxon>
        <taxon>Spermatophyta</taxon>
        <taxon>Magnoliopsida</taxon>
        <taxon>eudicotyledons</taxon>
        <taxon>Gunneridae</taxon>
        <taxon>Pentapetalae</taxon>
        <taxon>rosids</taxon>
        <taxon>fabids</taxon>
        <taxon>Fabales</taxon>
        <taxon>Fabaceae</taxon>
        <taxon>Papilionoideae</taxon>
        <taxon>50 kb inversion clade</taxon>
        <taxon>NPAAA clade</taxon>
        <taxon>indigoferoid/millettioid clade</taxon>
        <taxon>Phaseoleae</taxon>
        <taxon>Vigna</taxon>
    </lineage>
</organism>
<evidence type="ECO:0000256" key="11">
    <source>
        <dbReference type="RuleBase" id="RU361156"/>
    </source>
</evidence>
<evidence type="ECO:0000256" key="3">
    <source>
        <dbReference type="ARBA" id="ARBA00022525"/>
    </source>
</evidence>
<proteinExistence type="inferred from homology"/>
<name>A0A4D6M7X4_VIGUN</name>
<feature type="chain" id="PRO_5019882553" description="Carboxypeptidase" evidence="11">
    <location>
        <begin position="26"/>
        <end position="1422"/>
    </location>
</feature>
<dbReference type="GO" id="GO:0006508">
    <property type="term" value="P:proteolysis"/>
    <property type="evidence" value="ECO:0007669"/>
    <property type="project" value="UniProtKB-KW"/>
</dbReference>
<keyword evidence="7 11" id="KW-0378">Hydrolase</keyword>
<comment type="subcellular location">
    <subcellularLocation>
        <location evidence="1">Secreted</location>
    </subcellularLocation>
</comment>
<evidence type="ECO:0000256" key="4">
    <source>
        <dbReference type="ARBA" id="ARBA00022645"/>
    </source>
</evidence>
<dbReference type="GO" id="GO:0005773">
    <property type="term" value="C:vacuole"/>
    <property type="evidence" value="ECO:0007669"/>
    <property type="project" value="TreeGrafter"/>
</dbReference>
<evidence type="ECO:0000256" key="1">
    <source>
        <dbReference type="ARBA" id="ARBA00004613"/>
    </source>
</evidence>
<dbReference type="Gene3D" id="6.10.250.940">
    <property type="match status" value="2"/>
</dbReference>
<comment type="function">
    <text evidence="10">Probable carboxypeptidase.</text>
</comment>
<evidence type="ECO:0000256" key="5">
    <source>
        <dbReference type="ARBA" id="ARBA00022670"/>
    </source>
</evidence>
<dbReference type="InterPro" id="IPR022214">
    <property type="entry name" value="MZT1"/>
</dbReference>
<dbReference type="GO" id="GO:0005576">
    <property type="term" value="C:extracellular region"/>
    <property type="evidence" value="ECO:0007669"/>
    <property type="project" value="UniProtKB-SubCell"/>
</dbReference>
<dbReference type="Proteomes" id="UP000501690">
    <property type="component" value="Linkage Group LG6"/>
</dbReference>
<dbReference type="Gene3D" id="3.40.50.11320">
    <property type="match status" value="2"/>
</dbReference>
<dbReference type="GO" id="GO:0000931">
    <property type="term" value="C:gamma-tubulin ring complex"/>
    <property type="evidence" value="ECO:0007669"/>
    <property type="project" value="InterPro"/>
</dbReference>
<reference evidence="13 14" key="1">
    <citation type="submission" date="2019-04" db="EMBL/GenBank/DDBJ databases">
        <title>An improved genome assembly and genetic linkage map for asparagus bean, Vigna unguiculata ssp. sesquipedialis.</title>
        <authorList>
            <person name="Xia Q."/>
            <person name="Zhang R."/>
            <person name="Dong Y."/>
        </authorList>
    </citation>
    <scope>NUCLEOTIDE SEQUENCE [LARGE SCALE GENOMIC DNA]</scope>
    <source>
        <tissue evidence="13">Leaf</tissue>
    </source>
</reference>
<dbReference type="Pfam" id="PF12554">
    <property type="entry name" value="MOZART1"/>
    <property type="match status" value="1"/>
</dbReference>
<sequence length="1422" mass="158925">MFPQPWIFIPAIIATSLLMSSLVKPFPEADKVKHLPQQSPVSFQQFAGYVPVDDNNQRALFYYFVEAQSNPSSKPLVLWLNGGPGCTSVGIGAFTEHGPFVTNQGEALQKNQYSWNKEANILYLDSPAGVGFSYSLNLSFYKTLNDEVTGHYVPQLAELIIKTKLNFNLKGIAIGNPLLDFDTDMNSVDEYYWSHGIITDHAYKIKTSICNSSRLLREYFTGRQLSNDCLLAAQKVSEEYSFTSFIDPYYVIGDRCLSYNVSQAGFLKEMLSSGMFQFRNSHDVLQTQEPDQQVDECILKYSEKYLNRKDVQKALHARVVGSNNYRLCSKIVLANYDPLNREIPTINVVGFLVKSGLRVIVYSGDQDSVIPFMGTRRLVDKLAKKAGLKTTVPYSAWFVDKQVNNIVLPPFTATVDGDERSTDGDWTQRPTTQFEAAPRKDAPAATDSGDSVEGRPPRTGQVWSTLKSMDPEAARAARESLDLAFHMSNILDTGLDRHTLSVLIALCDLGVNPEALAAVVKELRKEKPSLFPHVTMLPQSFTMIATIFFVLAQTIVGVSSLPESDKISNLPGQPQVKFQQFSGHITVDDQNQRALFYYFTEAEEDPASKPLVLWLNGGPGCSSIGVGAFGEHGPFRPSDNNVLEKNDYSWNKEANVLYLESPAGVGFSYSSNKSFYGLVTDEITARDNLVFLQRWFSKFPEYSNNDFFITGESYGGHYVPQLAQLIVQTKTNFNLKGIAIGNPLLEFNSDFNARSEYFWAHGLISDSTLEILTTVCNYSSIRRQLQNGNLEVVCAKANKQLYDEVSDYVDEYDVTLDVCLSSVNQQAYVLNQLQETQKIDVCVGDKTTTYLNRKEVQEALHAKLVGVTKWSTCSSVLHYDYRNLEIPTIPILGSLAKSGIRVLVYSGDQDSVIPLTSSRYLVNGLAKEIGLETTVAYRAWFEEKQVAGWTQTYGNILSYATIRGASHEAPFTQPQRSLLLLKTFLQGKQLPTDKISTLPGQPHVKFQQYSGYITVDDQHQRALFYYFVEAQKHPTSKPVVLWLNGGPGCSSVGVGALIENGPFRPRDNNVLEKNHYSWNIVANVLYLESPAGVGFSYSSNKSFYTLVTDEITARDNLVFLQRWFIEFPEYSNNAFFITGESYAGHYAPQLAQLIVQTKSKINLKGIAIGNPLMEFDTDLNSKAEFFWSHGLISDSTYDLFTKVCNYSTIRRQMISGNLSEICENIDTLVFTEVSNYIDQYDVTLDVCLSSVNGQAYVLNQMQKIQKIDVCVDDKAVNYLNRKDVQEALHAKLVGVSKWSICSKVLHYDRTNLEIPTISILGSLVNSKIRVLVYSGDQDSVIPLMGSRSLVNGLAKELGLNTTGAYRAWFEGKQVGGWTQVYGDILSYATIRGASHEAPFSQPKRSLQLLKAFLEGKPLPAVK</sequence>
<dbReference type="FunFam" id="3.40.50.11320:FF:000004">
    <property type="entry name" value="Carboxypeptidase"/>
    <property type="match status" value="2"/>
</dbReference>
<dbReference type="EMBL" id="CP039350">
    <property type="protein sequence ID" value="QCD97067.1"/>
    <property type="molecule type" value="Genomic_DNA"/>
</dbReference>
<dbReference type="PANTHER" id="PTHR11802">
    <property type="entry name" value="SERINE PROTEASE FAMILY S10 SERINE CARBOXYPEPTIDASE"/>
    <property type="match status" value="1"/>
</dbReference>
<evidence type="ECO:0000256" key="10">
    <source>
        <dbReference type="ARBA" id="ARBA00037399"/>
    </source>
</evidence>
<keyword evidence="6 11" id="KW-0732">Signal</keyword>
<evidence type="ECO:0000256" key="8">
    <source>
        <dbReference type="ARBA" id="ARBA00023157"/>
    </source>
</evidence>
<dbReference type="GO" id="GO:0004185">
    <property type="term" value="F:serine-type carboxypeptidase activity"/>
    <property type="evidence" value="ECO:0007669"/>
    <property type="project" value="UniProtKB-UniRule"/>
</dbReference>
<keyword evidence="14" id="KW-1185">Reference proteome</keyword>
<feature type="compositionally biased region" description="Polar residues" evidence="12">
    <location>
        <begin position="424"/>
        <end position="434"/>
    </location>
</feature>
<keyword evidence="9" id="KW-0325">Glycoprotein</keyword>
<dbReference type="PRINTS" id="PR00724">
    <property type="entry name" value="CRBOXYPTASEC"/>
</dbReference>
<gene>
    <name evidence="13" type="ORF">DEO72_LG6g1777</name>
</gene>
<dbReference type="InterPro" id="IPR018202">
    <property type="entry name" value="Ser_caboxypep_ser_AS"/>
</dbReference>
<keyword evidence="5 11" id="KW-0645">Protease</keyword>
<comment type="similarity">
    <text evidence="2 11">Belongs to the peptidase S10 family.</text>
</comment>
<keyword evidence="3" id="KW-0964">Secreted</keyword>
<dbReference type="PANTHER" id="PTHR11802:SF281">
    <property type="entry name" value="CARBOXYPEPTIDASE"/>
    <property type="match status" value="1"/>
</dbReference>
<protein>
    <recommendedName>
        <fullName evidence="11">Carboxypeptidase</fullName>
        <ecNumber evidence="11">3.4.16.-</ecNumber>
    </recommendedName>
</protein>
<evidence type="ECO:0000313" key="14">
    <source>
        <dbReference type="Proteomes" id="UP000501690"/>
    </source>
</evidence>
<keyword evidence="8" id="KW-1015">Disulfide bond</keyword>
<dbReference type="Pfam" id="PF00450">
    <property type="entry name" value="Peptidase_S10"/>
    <property type="match status" value="4"/>
</dbReference>
<accession>A0A4D6M7X4</accession>
<dbReference type="PROSITE" id="PS00131">
    <property type="entry name" value="CARBOXYPEPT_SER_SER"/>
    <property type="match status" value="2"/>
</dbReference>
<dbReference type="SUPFAM" id="SSF53474">
    <property type="entry name" value="alpha/beta-Hydrolases"/>
    <property type="match status" value="3"/>
</dbReference>
<evidence type="ECO:0000256" key="2">
    <source>
        <dbReference type="ARBA" id="ARBA00009431"/>
    </source>
</evidence>
<dbReference type="Gene3D" id="3.40.50.1820">
    <property type="entry name" value="alpha/beta hydrolase"/>
    <property type="match status" value="4"/>
</dbReference>
<dbReference type="InterPro" id="IPR029058">
    <property type="entry name" value="AB_hydrolase_fold"/>
</dbReference>
<dbReference type="InterPro" id="IPR001563">
    <property type="entry name" value="Peptidase_S10"/>
</dbReference>
<dbReference type="FunFam" id="3.40.50.1820:FF:000453">
    <property type="entry name" value="Carboxypeptidase"/>
    <property type="match status" value="2"/>
</dbReference>
<evidence type="ECO:0000256" key="6">
    <source>
        <dbReference type="ARBA" id="ARBA00022729"/>
    </source>
</evidence>
<dbReference type="EC" id="3.4.16.-" evidence="11"/>
<dbReference type="InterPro" id="IPR033124">
    <property type="entry name" value="Ser_caboxypep_his_AS"/>
</dbReference>
<feature type="region of interest" description="Disordered" evidence="12">
    <location>
        <begin position="414"/>
        <end position="463"/>
    </location>
</feature>
<keyword evidence="4 11" id="KW-0121">Carboxypeptidase</keyword>